<proteinExistence type="predicted"/>
<feature type="region of interest" description="Disordered" evidence="6">
    <location>
        <begin position="224"/>
        <end position="282"/>
    </location>
</feature>
<dbReference type="CDD" id="cd00180">
    <property type="entry name" value="PKc"/>
    <property type="match status" value="1"/>
</dbReference>
<organism evidence="8 9">
    <name type="scientific">Linnemannia hyalina</name>
    <dbReference type="NCBI Taxonomy" id="64524"/>
    <lineage>
        <taxon>Eukaryota</taxon>
        <taxon>Fungi</taxon>
        <taxon>Fungi incertae sedis</taxon>
        <taxon>Mucoromycota</taxon>
        <taxon>Mortierellomycotina</taxon>
        <taxon>Mortierellomycetes</taxon>
        <taxon>Mortierellales</taxon>
        <taxon>Mortierellaceae</taxon>
        <taxon>Linnemannia</taxon>
    </lineage>
</organism>
<evidence type="ECO:0000256" key="6">
    <source>
        <dbReference type="SAM" id="MobiDB-lite"/>
    </source>
</evidence>
<dbReference type="AlphaFoldDB" id="A0A9P7XRW4"/>
<evidence type="ECO:0000256" key="2">
    <source>
        <dbReference type="ARBA" id="ARBA00022679"/>
    </source>
</evidence>
<name>A0A9P7XRW4_9FUNG</name>
<dbReference type="InterPro" id="IPR000719">
    <property type="entry name" value="Prot_kinase_dom"/>
</dbReference>
<keyword evidence="3" id="KW-0547">Nucleotide-binding</keyword>
<dbReference type="EMBL" id="JAHRHY010000013">
    <property type="protein sequence ID" value="KAG9064844.1"/>
    <property type="molecule type" value="Genomic_DNA"/>
</dbReference>
<dbReference type="SUPFAM" id="SSF56112">
    <property type="entry name" value="Protein kinase-like (PK-like)"/>
    <property type="match status" value="1"/>
</dbReference>
<dbReference type="Gene3D" id="1.10.510.10">
    <property type="entry name" value="Transferase(Phosphotransferase) domain 1"/>
    <property type="match status" value="1"/>
</dbReference>
<dbReference type="Proteomes" id="UP000707451">
    <property type="component" value="Unassembled WGS sequence"/>
</dbReference>
<keyword evidence="4" id="KW-0418">Kinase</keyword>
<dbReference type="SMART" id="SM00220">
    <property type="entry name" value="S_TKc"/>
    <property type="match status" value="1"/>
</dbReference>
<dbReference type="Pfam" id="PF00069">
    <property type="entry name" value="Pkinase"/>
    <property type="match status" value="1"/>
</dbReference>
<dbReference type="InterPro" id="IPR008271">
    <property type="entry name" value="Ser/Thr_kinase_AS"/>
</dbReference>
<keyword evidence="1" id="KW-0723">Serine/threonine-protein kinase</keyword>
<dbReference type="PROSITE" id="PS00108">
    <property type="entry name" value="PROTEIN_KINASE_ST"/>
    <property type="match status" value="1"/>
</dbReference>
<evidence type="ECO:0000313" key="9">
    <source>
        <dbReference type="Proteomes" id="UP000707451"/>
    </source>
</evidence>
<dbReference type="OrthoDB" id="412517at2759"/>
<keyword evidence="2" id="KW-0808">Transferase</keyword>
<feature type="compositionally biased region" description="Polar residues" evidence="6">
    <location>
        <begin position="224"/>
        <end position="239"/>
    </location>
</feature>
<protein>
    <recommendedName>
        <fullName evidence="7">Protein kinase domain-containing protein</fullName>
    </recommendedName>
</protein>
<gene>
    <name evidence="8" type="ORF">KI688_003105</name>
</gene>
<evidence type="ECO:0000259" key="7">
    <source>
        <dbReference type="PROSITE" id="PS50011"/>
    </source>
</evidence>
<evidence type="ECO:0000256" key="1">
    <source>
        <dbReference type="ARBA" id="ARBA00022527"/>
    </source>
</evidence>
<dbReference type="PANTHER" id="PTHR24351">
    <property type="entry name" value="RIBOSOMAL PROTEIN S6 KINASE"/>
    <property type="match status" value="1"/>
</dbReference>
<dbReference type="GO" id="GO:0005524">
    <property type="term" value="F:ATP binding"/>
    <property type="evidence" value="ECO:0007669"/>
    <property type="project" value="UniProtKB-KW"/>
</dbReference>
<comment type="caution">
    <text evidence="8">The sequence shown here is derived from an EMBL/GenBank/DDBJ whole genome shotgun (WGS) entry which is preliminary data.</text>
</comment>
<evidence type="ECO:0000256" key="4">
    <source>
        <dbReference type="ARBA" id="ARBA00022777"/>
    </source>
</evidence>
<feature type="domain" description="Protein kinase" evidence="7">
    <location>
        <begin position="6"/>
        <end position="303"/>
    </location>
</feature>
<dbReference type="GO" id="GO:0004674">
    <property type="term" value="F:protein serine/threonine kinase activity"/>
    <property type="evidence" value="ECO:0007669"/>
    <property type="project" value="UniProtKB-KW"/>
</dbReference>
<evidence type="ECO:0000256" key="5">
    <source>
        <dbReference type="ARBA" id="ARBA00022840"/>
    </source>
</evidence>
<sequence length="303" mass="33665">MGKKTYDVVRPIAAGGYGSVLKVQLDDKLYALKVCDADDPNKKDSYDREAKALRRTNNCHIIKLHAAFQERGHLCLALELANKSLEDVLRQTKRLSLDDAKHYARGIAAGLDYLHQESIVHRDIKPNNILLFGVDSRDVKLADFGLAVRLDGKRKTIRGACGTDDYQAPEMSGSAPYSSQVDVYSFGVTIQGIAAKAFFEQVLHKNPDVRFDIQQAKVHTFLQVDQNGGEQSTEDSIGSSLGKRPSEATLAEREEKRARQDAPNPREEDRDNDSRTVGRASTLPIFIITKTTTSKEDKPVHSL</sequence>
<keyword evidence="5" id="KW-0067">ATP-binding</keyword>
<evidence type="ECO:0000313" key="8">
    <source>
        <dbReference type="EMBL" id="KAG9064844.1"/>
    </source>
</evidence>
<dbReference type="InterPro" id="IPR011009">
    <property type="entry name" value="Kinase-like_dom_sf"/>
</dbReference>
<evidence type="ECO:0000256" key="3">
    <source>
        <dbReference type="ARBA" id="ARBA00022741"/>
    </source>
</evidence>
<keyword evidence="9" id="KW-1185">Reference proteome</keyword>
<accession>A0A9P7XRW4</accession>
<feature type="compositionally biased region" description="Basic and acidic residues" evidence="6">
    <location>
        <begin position="244"/>
        <end position="276"/>
    </location>
</feature>
<reference evidence="8" key="1">
    <citation type="submission" date="2021-06" db="EMBL/GenBank/DDBJ databases">
        <title>Genome Sequence of Mortierella hyaline Strain SCG-10, a Cold-Adapted, Nitrate-Reducing Fungus Isolated from Soil in Minnesota, USA.</title>
        <authorList>
            <person name="Aldossari N."/>
        </authorList>
    </citation>
    <scope>NUCLEOTIDE SEQUENCE</scope>
    <source>
        <strain evidence="8">SCG-10</strain>
    </source>
</reference>
<dbReference type="PROSITE" id="PS50011">
    <property type="entry name" value="PROTEIN_KINASE_DOM"/>
    <property type="match status" value="1"/>
</dbReference>